<accession>M7ZI40</accession>
<evidence type="ECO:0000313" key="1">
    <source>
        <dbReference type="EMBL" id="EMS59752.1"/>
    </source>
</evidence>
<name>M7ZI40_TRIUA</name>
<gene>
    <name evidence="1" type="ORF">TRIUR3_30284</name>
</gene>
<dbReference type="EMBL" id="KD117618">
    <property type="protein sequence ID" value="EMS59752.1"/>
    <property type="molecule type" value="Genomic_DNA"/>
</dbReference>
<reference evidence="1" key="1">
    <citation type="journal article" date="2013" name="Nature">
        <title>Draft genome of the wheat A-genome progenitor Triticum urartu.</title>
        <authorList>
            <person name="Ling H.Q."/>
            <person name="Zhao S."/>
            <person name="Liu D."/>
            <person name="Wang J."/>
            <person name="Sun H."/>
            <person name="Zhang C."/>
            <person name="Fan H."/>
            <person name="Li D."/>
            <person name="Dong L."/>
            <person name="Tao Y."/>
            <person name="Gao C."/>
            <person name="Wu H."/>
            <person name="Li Y."/>
            <person name="Cui Y."/>
            <person name="Guo X."/>
            <person name="Zheng S."/>
            <person name="Wang B."/>
            <person name="Yu K."/>
            <person name="Liang Q."/>
            <person name="Yang W."/>
            <person name="Lou X."/>
            <person name="Chen J."/>
            <person name="Feng M."/>
            <person name="Jian J."/>
            <person name="Zhang X."/>
            <person name="Luo G."/>
            <person name="Jiang Y."/>
            <person name="Liu J."/>
            <person name="Wang Z."/>
            <person name="Sha Y."/>
            <person name="Zhang B."/>
            <person name="Wu H."/>
            <person name="Tang D."/>
            <person name="Shen Q."/>
            <person name="Xue P."/>
            <person name="Zou S."/>
            <person name="Wang X."/>
            <person name="Liu X."/>
            <person name="Wang F."/>
            <person name="Yang Y."/>
            <person name="An X."/>
            <person name="Dong Z."/>
            <person name="Zhang K."/>
            <person name="Zhang X."/>
            <person name="Luo M.C."/>
            <person name="Dvorak J."/>
            <person name="Tong Y."/>
            <person name="Wang J."/>
            <person name="Yang H."/>
            <person name="Li Z."/>
            <person name="Wang D."/>
            <person name="Zhang A."/>
            <person name="Wang J."/>
        </authorList>
    </citation>
    <scope>NUCLEOTIDE SEQUENCE</scope>
</reference>
<sequence length="216" mass="23111">MEVSEERALHGDERHGRVDERSVRPVAAAVGRGSESAQVAAMGEFSFTIIDDILAGKNIVVKFTSNVRGKLPGDGGGAGFAHGLVLYLPLTSGTDTLTSGALAPPPPASPFPCPPSPSTESAGSQSYRFLNTMLMGLNSNGVQDLTGLGQLALRVQDPALMRLRVVLPTGHIFILSRVRNQTSRGTLREYSRHAVKLDECNQGSCRSLSYLYFARQ</sequence>
<organism evidence="1">
    <name type="scientific">Triticum urartu</name>
    <name type="common">Red wild einkorn</name>
    <name type="synonym">Crithodium urartu</name>
    <dbReference type="NCBI Taxonomy" id="4572"/>
    <lineage>
        <taxon>Eukaryota</taxon>
        <taxon>Viridiplantae</taxon>
        <taxon>Streptophyta</taxon>
        <taxon>Embryophyta</taxon>
        <taxon>Tracheophyta</taxon>
        <taxon>Spermatophyta</taxon>
        <taxon>Magnoliopsida</taxon>
        <taxon>Liliopsida</taxon>
        <taxon>Poales</taxon>
        <taxon>Poaceae</taxon>
        <taxon>BOP clade</taxon>
        <taxon>Pooideae</taxon>
        <taxon>Triticodae</taxon>
        <taxon>Triticeae</taxon>
        <taxon>Triticinae</taxon>
        <taxon>Triticum</taxon>
    </lineage>
</organism>
<dbReference type="AlphaFoldDB" id="M7ZI40"/>
<proteinExistence type="predicted"/>
<protein>
    <submittedName>
        <fullName evidence="1">Uncharacterized protein</fullName>
    </submittedName>
</protein>